<dbReference type="GO" id="GO:0016787">
    <property type="term" value="F:hydrolase activity"/>
    <property type="evidence" value="ECO:0007669"/>
    <property type="project" value="UniProtKB-KW"/>
</dbReference>
<organism evidence="1">
    <name type="scientific">Saccharum officinarum</name>
    <name type="common">Sugarcane</name>
    <dbReference type="NCBI Taxonomy" id="4547"/>
    <lineage>
        <taxon>Eukaryota</taxon>
        <taxon>Viridiplantae</taxon>
        <taxon>Streptophyta</taxon>
        <taxon>Embryophyta</taxon>
        <taxon>Tracheophyta</taxon>
        <taxon>Spermatophyta</taxon>
        <taxon>Magnoliopsida</taxon>
        <taxon>Liliopsida</taxon>
        <taxon>Poales</taxon>
        <taxon>Poaceae</taxon>
        <taxon>PACMAD clade</taxon>
        <taxon>Panicoideae</taxon>
        <taxon>Andropogonodae</taxon>
        <taxon>Andropogoneae</taxon>
        <taxon>Saccharinae</taxon>
        <taxon>Saccharum</taxon>
        <taxon>Saccharum officinarum species complex</taxon>
    </lineage>
</organism>
<dbReference type="AlphaFoldDB" id="A0A678T565"/>
<protein>
    <submittedName>
        <fullName evidence="1">Xyloglucan endotransglucosylase/hydrolase</fullName>
    </submittedName>
</protein>
<gene>
    <name evidence="1" type="ORF">SO155N20_000010</name>
</gene>
<keyword evidence="1" id="KW-0378">Hydrolase</keyword>
<accession>A0A678T565</accession>
<proteinExistence type="predicted"/>
<evidence type="ECO:0000313" key="1">
    <source>
        <dbReference type="EMBL" id="AWA45146.1"/>
    </source>
</evidence>
<reference evidence="1" key="1">
    <citation type="submission" date="2018-04" db="EMBL/GenBank/DDBJ databases">
        <title>Comparative Analysis of Homologous Sequences of Saccharum officinarum and Saccharum spontaneum Reveals Independent Polyploidization Events.</title>
        <authorList>
            <person name="Sharma A."/>
            <person name="Song J."/>
            <person name="Lin Q."/>
            <person name="Singh R."/>
            <person name="Ramos N."/>
            <person name="Wang K."/>
            <person name="Zhang J."/>
            <person name="Ming R."/>
            <person name="Yu Q."/>
        </authorList>
    </citation>
    <scope>NUCLEOTIDE SEQUENCE</scope>
</reference>
<dbReference type="EMBL" id="MH182576">
    <property type="protein sequence ID" value="AWA45146.1"/>
    <property type="molecule type" value="Genomic_DNA"/>
</dbReference>
<sequence>MRVFKNHDPSGVPYLSEQALRVHDSLWNGESWATRSGAGRLRQDQLGLPAECNLDQIG</sequence>
<name>A0A678T565_SACOF</name>